<dbReference type="GO" id="GO:0004421">
    <property type="term" value="F:hydroxymethylglutaryl-CoA synthase activity"/>
    <property type="evidence" value="ECO:0007669"/>
    <property type="project" value="InterPro"/>
</dbReference>
<evidence type="ECO:0000259" key="7">
    <source>
        <dbReference type="Pfam" id="PF08540"/>
    </source>
</evidence>
<evidence type="ECO:0000313" key="9">
    <source>
        <dbReference type="Proteomes" id="UP000232875"/>
    </source>
</evidence>
<evidence type="ECO:0000256" key="4">
    <source>
        <dbReference type="PIRSR" id="PIRSR610122-2"/>
    </source>
</evidence>
<dbReference type="GO" id="GO:0006084">
    <property type="term" value="P:acetyl-CoA metabolic process"/>
    <property type="evidence" value="ECO:0007669"/>
    <property type="project" value="InterPro"/>
</dbReference>
<dbReference type="Proteomes" id="UP000232875">
    <property type="component" value="Unassembled WGS sequence"/>
</dbReference>
<dbReference type="EMBL" id="KZ454988">
    <property type="protein sequence ID" value="PKI84948.1"/>
    <property type="molecule type" value="Genomic_DNA"/>
</dbReference>
<dbReference type="OrthoDB" id="1269963at2759"/>
<evidence type="ECO:0000256" key="1">
    <source>
        <dbReference type="ARBA" id="ARBA00007061"/>
    </source>
</evidence>
<dbReference type="PANTHER" id="PTHR43323:SF2">
    <property type="entry name" value="HYDROXYMETHYLGLUTARYL-COA SYNTHASE"/>
    <property type="match status" value="1"/>
</dbReference>
<feature type="active site" description="Proton donor/acceptor" evidence="3">
    <location>
        <position position="521"/>
    </location>
</feature>
<feature type="region of interest" description="Disordered" evidence="5">
    <location>
        <begin position="143"/>
        <end position="172"/>
    </location>
</feature>
<feature type="active site" description="Proton donor/acceptor" evidence="3">
    <location>
        <position position="700"/>
    </location>
</feature>
<dbReference type="InterPro" id="IPR016039">
    <property type="entry name" value="Thiolase-like"/>
</dbReference>
<dbReference type="PROSITE" id="PS01226">
    <property type="entry name" value="HMG_COA_SYNTHASE"/>
    <property type="match status" value="1"/>
</dbReference>
<feature type="active site" description="Acyl-thioester intermediate" evidence="3">
    <location>
        <position position="555"/>
    </location>
</feature>
<feature type="region of interest" description="Disordered" evidence="5">
    <location>
        <begin position="248"/>
        <end position="279"/>
    </location>
</feature>
<dbReference type="InterPro" id="IPR010122">
    <property type="entry name" value="HMG_CoA_synthase_euk"/>
</dbReference>
<accession>A0A2N1JEG8</accession>
<evidence type="ECO:0000259" key="6">
    <source>
        <dbReference type="Pfam" id="PF01154"/>
    </source>
</evidence>
<dbReference type="Pfam" id="PF01154">
    <property type="entry name" value="HMG_CoA_synt_N"/>
    <property type="match status" value="1"/>
</dbReference>
<proteinExistence type="inferred from homology"/>
<keyword evidence="9" id="KW-1185">Reference proteome</keyword>
<evidence type="ECO:0000256" key="5">
    <source>
        <dbReference type="SAM" id="MobiDB-lite"/>
    </source>
</evidence>
<dbReference type="FunFam" id="3.40.47.10:FF:000008">
    <property type="entry name" value="3-hydroxy-3-methylglutaryl coenzyme A synthase"/>
    <property type="match status" value="1"/>
</dbReference>
<name>A0A2N1JEG8_9BASI</name>
<dbReference type="PANTHER" id="PTHR43323">
    <property type="entry name" value="3-HYDROXY-3-METHYLGLUTARYL COENZYME A SYNTHASE"/>
    <property type="match status" value="1"/>
</dbReference>
<dbReference type="Gene3D" id="3.40.47.10">
    <property type="match status" value="1"/>
</dbReference>
<feature type="region of interest" description="Disordered" evidence="5">
    <location>
        <begin position="330"/>
        <end position="366"/>
    </location>
</feature>
<feature type="binding site" evidence="4">
    <location>
        <position position="709"/>
    </location>
    <ligand>
        <name>CoA</name>
        <dbReference type="ChEBI" id="CHEBI:57287"/>
    </ligand>
</feature>
<dbReference type="GO" id="GO:0010142">
    <property type="term" value="P:farnesyl diphosphate biosynthetic process, mevalonate pathway"/>
    <property type="evidence" value="ECO:0007669"/>
    <property type="project" value="InterPro"/>
</dbReference>
<protein>
    <recommendedName>
        <fullName evidence="10">Hydroxymethylglutaryl-CoA synthase</fullName>
    </recommendedName>
</protein>
<organism evidence="8 9">
    <name type="scientific">Malassezia vespertilionis</name>
    <dbReference type="NCBI Taxonomy" id="2020962"/>
    <lineage>
        <taxon>Eukaryota</taxon>
        <taxon>Fungi</taxon>
        <taxon>Dikarya</taxon>
        <taxon>Basidiomycota</taxon>
        <taxon>Ustilaginomycotina</taxon>
        <taxon>Malasseziomycetes</taxon>
        <taxon>Malasseziales</taxon>
        <taxon>Malasseziaceae</taxon>
        <taxon>Malassezia</taxon>
    </lineage>
</organism>
<feature type="domain" description="Hydroxymethylglutaryl-coenzyme A synthase N-terminal" evidence="6">
    <location>
        <begin position="439"/>
        <end position="612"/>
    </location>
</feature>
<evidence type="ECO:0000313" key="8">
    <source>
        <dbReference type="EMBL" id="PKI84948.1"/>
    </source>
</evidence>
<keyword evidence="2" id="KW-0808">Transferase</keyword>
<dbReference type="SUPFAM" id="SSF53901">
    <property type="entry name" value="Thiolase-like"/>
    <property type="match status" value="2"/>
</dbReference>
<dbReference type="InterPro" id="IPR013528">
    <property type="entry name" value="HMG_CoA_synth_N"/>
</dbReference>
<dbReference type="AlphaFoldDB" id="A0A2N1JEG8"/>
<sequence length="896" mass="98085">MASDMRFAPLHGASMSSGASKLIFPPLHQTDDPHGHNPILQHPLLATEHLPIPMLDGEFIQVPEHLVPLELDTDSLPMEQHASYPFGNPYFIHHAPHTLQPAGSSQPVHDPRMLARLSLHAAGDHTEENLTHIARGSISAQCAVESDRRDPGASDEEEVGRQVKSYTRDADGHVHLAPHLRVRAQLSSAPHAPSWPFMRFGPGPSARSYAALFRNTRGSEGQLEANVWTDLGLEMLVPHKRADSYTLPSNLRHPYTKSSAQTVGRRAARKTRPSGIPDALGIETAENDHLWLDDPAANEAAALQHDGSATVSGWAASAVASVKAEEVRASASRDISNDPFRASPRQSACHKPRHFSPGPSTLVGGRRTSSAWMEDRHDFCKTLLSVYSRKEKLAQTKRQRELATPDGEGASASAKKHCVDTGMFPVHVDAANVEALSARPENVGIKAVEVYFPKRCISEDELEDFDGVSKGKYTIGFGQQFMAFTDDREDINSFALSCVSSLMEKYNISPMDIGRLDVGTETIIDKSKAVKTMLMELFEKHGNTDIEGIDSKNACYGGTAALFNAINWIESSSWDGRDAIVFAGDIAIYAEGSARPVGGAGAVAMLIGPNAPMVVEPIHGTHMSNAWDFYKPDLNSEYPQVDGPETLQTYLGSVDKAYNTFRSKYSKLAAAKGLPVKRSTTSNDPRANFSLSDVDFVALHSPYSKLVQKGFARILFNDYLVDAANEKYASVPKEYLDLDTKSTITNKDLEKTFTALAKPLNTAMLEPSMDTVRRCGNMYTGSLYGGLASLLSNKSSAELQGKRILMYSFGSGSAASFFVIRVVGSTEEMHEKLNLKARMNDMQIVPCTAYVDALKTREATLNAAEYNPKGSVEDLWPGAYYLTNVDEKFRRFYTKA</sequence>
<gene>
    <name evidence="8" type="ORF">MVES_000825</name>
</gene>
<feature type="region of interest" description="Disordered" evidence="5">
    <location>
        <begin position="395"/>
        <end position="414"/>
    </location>
</feature>
<feature type="binding site" evidence="4">
    <location>
        <position position="705"/>
    </location>
    <ligand>
        <name>CoA</name>
        <dbReference type="ChEBI" id="CHEBI:57287"/>
    </ligand>
</feature>
<dbReference type="Pfam" id="PF08540">
    <property type="entry name" value="HMG_CoA_synt_C"/>
    <property type="match status" value="1"/>
</dbReference>
<reference evidence="8 9" key="1">
    <citation type="submission" date="2017-10" db="EMBL/GenBank/DDBJ databases">
        <title>A novel species of cold-tolerant Malassezia isolated from bats.</title>
        <authorList>
            <person name="Lorch J.M."/>
            <person name="Palmer J.M."/>
            <person name="Vanderwolf K.J."/>
            <person name="Schmidt K.Z."/>
            <person name="Verant M.L."/>
            <person name="Weller T.J."/>
            <person name="Blehert D.S."/>
        </authorList>
    </citation>
    <scope>NUCLEOTIDE SEQUENCE [LARGE SCALE GENOMIC DNA]</scope>
    <source>
        <strain evidence="8 9">NWHC:44797-103</strain>
    </source>
</reference>
<evidence type="ECO:0008006" key="10">
    <source>
        <dbReference type="Google" id="ProtNLM"/>
    </source>
</evidence>
<dbReference type="GO" id="GO:0006696">
    <property type="term" value="P:ergosterol biosynthetic process"/>
    <property type="evidence" value="ECO:0007669"/>
    <property type="project" value="TreeGrafter"/>
</dbReference>
<comment type="similarity">
    <text evidence="1">Belongs to the thiolase-like superfamily. HMG-CoA synthase family.</text>
</comment>
<dbReference type="STRING" id="2020962.A0A2N1JEG8"/>
<dbReference type="InterPro" id="IPR000590">
    <property type="entry name" value="HMG_CoA_synt_AS"/>
</dbReference>
<evidence type="ECO:0000256" key="3">
    <source>
        <dbReference type="PIRSR" id="PIRSR610122-1"/>
    </source>
</evidence>
<dbReference type="CDD" id="cd00827">
    <property type="entry name" value="init_cond_enzymes"/>
    <property type="match status" value="1"/>
</dbReference>
<evidence type="ECO:0000256" key="2">
    <source>
        <dbReference type="ARBA" id="ARBA00022679"/>
    </source>
</evidence>
<dbReference type="NCBIfam" id="TIGR01833">
    <property type="entry name" value="HMG-CoA-S_euk"/>
    <property type="match status" value="1"/>
</dbReference>
<feature type="domain" description="Hydroxymethylglutaryl-coenzyme A synthase C-terminal" evidence="7">
    <location>
        <begin position="617"/>
        <end position="895"/>
    </location>
</feature>
<dbReference type="InterPro" id="IPR013746">
    <property type="entry name" value="HMG_CoA_synt_C_dom"/>
</dbReference>